<protein>
    <submittedName>
        <fullName evidence="1">Uncharacterized protein</fullName>
    </submittedName>
</protein>
<dbReference type="EMBL" id="JBFOLJ010000001">
    <property type="protein sequence ID" value="KAL2559189.1"/>
    <property type="molecule type" value="Genomic_DNA"/>
</dbReference>
<dbReference type="AlphaFoldDB" id="A0ABD1XB86"/>
<organism evidence="1 2">
    <name type="scientific">Forsythia ovata</name>
    <dbReference type="NCBI Taxonomy" id="205694"/>
    <lineage>
        <taxon>Eukaryota</taxon>
        <taxon>Viridiplantae</taxon>
        <taxon>Streptophyta</taxon>
        <taxon>Embryophyta</taxon>
        <taxon>Tracheophyta</taxon>
        <taxon>Spermatophyta</taxon>
        <taxon>Magnoliopsida</taxon>
        <taxon>eudicotyledons</taxon>
        <taxon>Gunneridae</taxon>
        <taxon>Pentapetalae</taxon>
        <taxon>asterids</taxon>
        <taxon>lamiids</taxon>
        <taxon>Lamiales</taxon>
        <taxon>Oleaceae</taxon>
        <taxon>Forsythieae</taxon>
        <taxon>Forsythia</taxon>
    </lineage>
</organism>
<keyword evidence="2" id="KW-1185">Reference proteome</keyword>
<name>A0ABD1XB86_9LAMI</name>
<gene>
    <name evidence="1" type="ORF">Fot_03928</name>
</gene>
<evidence type="ECO:0000313" key="1">
    <source>
        <dbReference type="EMBL" id="KAL2559189.1"/>
    </source>
</evidence>
<dbReference type="Proteomes" id="UP001604277">
    <property type="component" value="Unassembled WGS sequence"/>
</dbReference>
<evidence type="ECO:0000313" key="2">
    <source>
        <dbReference type="Proteomes" id="UP001604277"/>
    </source>
</evidence>
<proteinExistence type="predicted"/>
<comment type="caution">
    <text evidence="1">The sequence shown here is derived from an EMBL/GenBank/DDBJ whole genome shotgun (WGS) entry which is preliminary data.</text>
</comment>
<accession>A0ABD1XB86</accession>
<reference evidence="2" key="1">
    <citation type="submission" date="2024-07" db="EMBL/GenBank/DDBJ databases">
        <title>Two chromosome-level genome assemblies of Korean endemic species Abeliophyllum distichum and Forsythia ovata (Oleaceae).</title>
        <authorList>
            <person name="Jang H."/>
        </authorList>
    </citation>
    <scope>NUCLEOTIDE SEQUENCE [LARGE SCALE GENOMIC DNA]</scope>
</reference>
<sequence>MAIGRQKARRNFVSNDEVAIWAYQDFKIDKSLDHDDHIQSVHHHWLVAKNVGYEISNRQAISDLLETLSPHERRLGKIILKKMLTLIPEGGPKDLDFVDFCNGYMQNWKNYVGDVISHSRSESTVTSNDVVMQPIEVNANEKEDLEDDSKEIKPRWK</sequence>